<dbReference type="InterPro" id="IPR037185">
    <property type="entry name" value="EmrE-like"/>
</dbReference>
<comment type="caution">
    <text evidence="9">The sequence shown here is derived from an EMBL/GenBank/DDBJ whole genome shotgun (WGS) entry which is preliminary data.</text>
</comment>
<feature type="transmembrane region" description="Helical" evidence="7">
    <location>
        <begin position="150"/>
        <end position="168"/>
    </location>
</feature>
<feature type="domain" description="EamA" evidence="8">
    <location>
        <begin position="9"/>
        <end position="137"/>
    </location>
</feature>
<dbReference type="SUPFAM" id="SSF103481">
    <property type="entry name" value="Multidrug resistance efflux transporter EmrE"/>
    <property type="match status" value="2"/>
</dbReference>
<dbReference type="PANTHER" id="PTHR32322:SF9">
    <property type="entry name" value="AMINO-ACID METABOLITE EFFLUX PUMP-RELATED"/>
    <property type="match status" value="1"/>
</dbReference>
<comment type="subcellular location">
    <subcellularLocation>
        <location evidence="1">Membrane</location>
        <topology evidence="1">Multi-pass membrane protein</topology>
    </subcellularLocation>
</comment>
<feature type="transmembrane region" description="Helical" evidence="7">
    <location>
        <begin position="242"/>
        <end position="262"/>
    </location>
</feature>
<evidence type="ECO:0000256" key="1">
    <source>
        <dbReference type="ARBA" id="ARBA00004141"/>
    </source>
</evidence>
<organism evidence="9 10">
    <name type="scientific">Galactobacter valiniphilus</name>
    <dbReference type="NCBI Taxonomy" id="2676122"/>
    <lineage>
        <taxon>Bacteria</taxon>
        <taxon>Bacillati</taxon>
        <taxon>Actinomycetota</taxon>
        <taxon>Actinomycetes</taxon>
        <taxon>Micrococcales</taxon>
        <taxon>Micrococcaceae</taxon>
        <taxon>Galactobacter</taxon>
    </lineage>
</organism>
<evidence type="ECO:0000259" key="8">
    <source>
        <dbReference type="Pfam" id="PF00892"/>
    </source>
</evidence>
<keyword evidence="3 7" id="KW-0812">Transmembrane</keyword>
<feature type="transmembrane region" description="Helical" evidence="7">
    <location>
        <begin position="120"/>
        <end position="138"/>
    </location>
</feature>
<evidence type="ECO:0000313" key="10">
    <source>
        <dbReference type="Proteomes" id="UP000265419"/>
    </source>
</evidence>
<protein>
    <submittedName>
        <fullName evidence="9">DMT family transporter</fullName>
    </submittedName>
</protein>
<dbReference type="EMBL" id="QQXK01000001">
    <property type="protein sequence ID" value="RII43815.1"/>
    <property type="molecule type" value="Genomic_DNA"/>
</dbReference>
<feature type="transmembrane region" description="Helical" evidence="7">
    <location>
        <begin position="64"/>
        <end position="85"/>
    </location>
</feature>
<proteinExistence type="inferred from homology"/>
<dbReference type="PANTHER" id="PTHR32322">
    <property type="entry name" value="INNER MEMBRANE TRANSPORTER"/>
    <property type="match status" value="1"/>
</dbReference>
<dbReference type="RefSeq" id="WP_119423240.1">
    <property type="nucleotide sequence ID" value="NZ_QQXK01000001.1"/>
</dbReference>
<dbReference type="Proteomes" id="UP000265419">
    <property type="component" value="Unassembled WGS sequence"/>
</dbReference>
<evidence type="ECO:0000256" key="3">
    <source>
        <dbReference type="ARBA" id="ARBA00022692"/>
    </source>
</evidence>
<comment type="similarity">
    <text evidence="2">Belongs to the EamA transporter family.</text>
</comment>
<sequence>MRRILPQYLLLALAWGSSFFLVYLSLGGLSPAQVVLARLVLGALALLLLCALTRQRLLRQLLAWDHLLVVGLFLCVLPFLLFAWAQQWLPSSVASILNATTPLMTTLVTLVALRAERPNAAMLGGLRIGFAGVALVLAPWQGGGGTHPGAALAWLAGTASYWIGMVYLRRFVSPLGLRPLPTAAVQVSLAATLVLVLSPVLARGPVSLTANVILSALALGVLGTGLAYAWNAAIVASWGATAASTVTYAAPLVGVALGVLVLREPLGWHQPLGALVVIAGILVSQGRTPHPRRTGASPGHPGNAPRPPPATRRWARGRQH</sequence>
<accession>A0A399JE25</accession>
<dbReference type="Pfam" id="PF00892">
    <property type="entry name" value="EamA"/>
    <property type="match status" value="2"/>
</dbReference>
<dbReference type="InterPro" id="IPR000620">
    <property type="entry name" value="EamA_dom"/>
</dbReference>
<keyword evidence="5 7" id="KW-0472">Membrane</keyword>
<evidence type="ECO:0000256" key="4">
    <source>
        <dbReference type="ARBA" id="ARBA00022989"/>
    </source>
</evidence>
<evidence type="ECO:0000256" key="2">
    <source>
        <dbReference type="ARBA" id="ARBA00007362"/>
    </source>
</evidence>
<evidence type="ECO:0000256" key="6">
    <source>
        <dbReference type="SAM" id="MobiDB-lite"/>
    </source>
</evidence>
<feature type="domain" description="EamA" evidence="8">
    <location>
        <begin position="152"/>
        <end position="283"/>
    </location>
</feature>
<feature type="transmembrane region" description="Helical" evidence="7">
    <location>
        <begin position="7"/>
        <end position="26"/>
    </location>
</feature>
<dbReference type="AlphaFoldDB" id="A0A399JE25"/>
<keyword evidence="10" id="KW-1185">Reference proteome</keyword>
<feature type="transmembrane region" description="Helical" evidence="7">
    <location>
        <begin position="91"/>
        <end position="113"/>
    </location>
</feature>
<evidence type="ECO:0000256" key="5">
    <source>
        <dbReference type="ARBA" id="ARBA00023136"/>
    </source>
</evidence>
<dbReference type="GO" id="GO:0016020">
    <property type="term" value="C:membrane"/>
    <property type="evidence" value="ECO:0007669"/>
    <property type="project" value="UniProtKB-SubCell"/>
</dbReference>
<feature type="transmembrane region" description="Helical" evidence="7">
    <location>
        <begin position="180"/>
        <end position="202"/>
    </location>
</feature>
<gene>
    <name evidence="9" type="ORF">DWB68_00880</name>
</gene>
<feature type="transmembrane region" description="Helical" evidence="7">
    <location>
        <begin position="32"/>
        <end position="52"/>
    </location>
</feature>
<reference evidence="9 10" key="1">
    <citation type="submission" date="2018-07" db="EMBL/GenBank/DDBJ databases">
        <title>Arthrobacter sp. nov., isolated from raw cow's milk with high bacterial count.</title>
        <authorList>
            <person name="Hahne J."/>
            <person name="Isele D."/>
            <person name="Lipski A."/>
        </authorList>
    </citation>
    <scope>NUCLEOTIDE SEQUENCE [LARGE SCALE GENOMIC DNA]</scope>
    <source>
        <strain evidence="9 10">JZ R-35</strain>
    </source>
</reference>
<evidence type="ECO:0000313" key="9">
    <source>
        <dbReference type="EMBL" id="RII43815.1"/>
    </source>
</evidence>
<feature type="transmembrane region" description="Helical" evidence="7">
    <location>
        <begin position="208"/>
        <end position="230"/>
    </location>
</feature>
<dbReference type="InterPro" id="IPR050638">
    <property type="entry name" value="AA-Vitamin_Transporters"/>
</dbReference>
<evidence type="ECO:0000256" key="7">
    <source>
        <dbReference type="SAM" id="Phobius"/>
    </source>
</evidence>
<name>A0A399JE25_9MICC</name>
<feature type="region of interest" description="Disordered" evidence="6">
    <location>
        <begin position="288"/>
        <end position="320"/>
    </location>
</feature>
<feature type="transmembrane region" description="Helical" evidence="7">
    <location>
        <begin position="268"/>
        <end position="284"/>
    </location>
</feature>
<keyword evidence="4 7" id="KW-1133">Transmembrane helix</keyword>